<dbReference type="PANTHER" id="PTHR23235:SF166">
    <property type="entry name" value="DENDRITIC ARBOR REDUCTION PROTEIN 1"/>
    <property type="match status" value="1"/>
</dbReference>
<dbReference type="GO" id="GO:0000981">
    <property type="term" value="F:DNA-binding transcription factor activity, RNA polymerase II-specific"/>
    <property type="evidence" value="ECO:0007669"/>
    <property type="project" value="TreeGrafter"/>
</dbReference>
<dbReference type="GO" id="GO:0000978">
    <property type="term" value="F:RNA polymerase II cis-regulatory region sequence-specific DNA binding"/>
    <property type="evidence" value="ECO:0007669"/>
    <property type="project" value="TreeGrafter"/>
</dbReference>
<feature type="compositionally biased region" description="Polar residues" evidence="5">
    <location>
        <begin position="468"/>
        <end position="490"/>
    </location>
</feature>
<keyword evidence="8" id="KW-1185">Reference proteome</keyword>
<dbReference type="Proteomes" id="UP000887013">
    <property type="component" value="Unassembled WGS sequence"/>
</dbReference>
<sequence>MERFFCCYSDNVFEDDQIVPDCAQTLRYTCPSFQGNWTANLKGNSYNLDNRDTSYDKPIFRKARRDSATRVDEFFEDSNLNASDVLKTMETYQNTALPTRPSMNITSFNNAMCGRKSCPPLNPINSHTEQLFNIAPSTSMSFQDISESSDLQGLFDSITPPHLSPATYIKTEKIQPDPCAFPPGSPEFASLLDVSLPEQVIVKREPNMENNNIQHYTSNMAVSHNTCMSHYAVSRLMMPLTPPISEPGSDSVDSLTVRTTPPPPYVSPAPWRKSFLDTTEKKGSKSAYNRRNNPELEKRRTHRCLFSGCSKVYTKSSHLKAHQRIHTAMARTKQTQALSGDTGSAGNCALGDSTASEMPLLEMEISIETPNHNPPLDDNIKKCQNVQFYIEAYTETIQKITEVEAVIKKAQLLPFLYGSQDHDLHREELARWMEELKKTEEIRPNTTYAQALKPKPVQQRAALDGETTETTSTPRGENIPKNNSQTQQPELTEDFSIFDAIKELKNLFQLFPGLLGAFNNRLVYAMRCIGKGAESAVMFCGIMNLPPPPTKFTKFNNILLQAARETCEESMAEAVHEAVEENEGGRDIAVAVDGSWQKRGFSSKNGVVTVTSVDTDQESVSQVSRQLSKKVFLPLMYESGRQQWSTMSVVKATLSHLAINRSTYCQPKGRTAPSVAFFSRATHLQGQSYIIMGSSITTTMVEFPF</sequence>
<dbReference type="Pfam" id="PF20700">
    <property type="entry name" value="Mutator"/>
    <property type="match status" value="1"/>
</dbReference>
<evidence type="ECO:0000256" key="3">
    <source>
        <dbReference type="ARBA" id="ARBA00022833"/>
    </source>
</evidence>
<evidence type="ECO:0000259" key="6">
    <source>
        <dbReference type="PROSITE" id="PS50157"/>
    </source>
</evidence>
<evidence type="ECO:0000313" key="8">
    <source>
        <dbReference type="Proteomes" id="UP000887013"/>
    </source>
</evidence>
<dbReference type="SUPFAM" id="SSF57667">
    <property type="entry name" value="beta-beta-alpha zinc fingers"/>
    <property type="match status" value="1"/>
</dbReference>
<accession>A0A8X6NVQ8</accession>
<reference evidence="7" key="1">
    <citation type="submission" date="2020-08" db="EMBL/GenBank/DDBJ databases">
        <title>Multicomponent nature underlies the extraordinary mechanical properties of spider dragline silk.</title>
        <authorList>
            <person name="Kono N."/>
            <person name="Nakamura H."/>
            <person name="Mori M."/>
            <person name="Yoshida Y."/>
            <person name="Ohtoshi R."/>
            <person name="Malay A.D."/>
            <person name="Moran D.A.P."/>
            <person name="Tomita M."/>
            <person name="Numata K."/>
            <person name="Arakawa K."/>
        </authorList>
    </citation>
    <scope>NUCLEOTIDE SEQUENCE</scope>
</reference>
<dbReference type="EMBL" id="BMAW01014000">
    <property type="protein sequence ID" value="GFT36891.1"/>
    <property type="molecule type" value="Genomic_DNA"/>
</dbReference>
<feature type="region of interest" description="Disordered" evidence="5">
    <location>
        <begin position="277"/>
        <end position="296"/>
    </location>
</feature>
<keyword evidence="1" id="KW-0479">Metal-binding</keyword>
<keyword evidence="3" id="KW-0862">Zinc</keyword>
<feature type="region of interest" description="Disordered" evidence="5">
    <location>
        <begin position="446"/>
        <end position="490"/>
    </location>
</feature>
<organism evidence="7 8">
    <name type="scientific">Nephila pilipes</name>
    <name type="common">Giant wood spider</name>
    <name type="synonym">Nephila maculata</name>
    <dbReference type="NCBI Taxonomy" id="299642"/>
    <lineage>
        <taxon>Eukaryota</taxon>
        <taxon>Metazoa</taxon>
        <taxon>Ecdysozoa</taxon>
        <taxon>Arthropoda</taxon>
        <taxon>Chelicerata</taxon>
        <taxon>Arachnida</taxon>
        <taxon>Araneae</taxon>
        <taxon>Araneomorphae</taxon>
        <taxon>Entelegynae</taxon>
        <taxon>Araneoidea</taxon>
        <taxon>Nephilidae</taxon>
        <taxon>Nephila</taxon>
    </lineage>
</organism>
<feature type="domain" description="C2H2-type" evidence="6">
    <location>
        <begin position="302"/>
        <end position="331"/>
    </location>
</feature>
<proteinExistence type="predicted"/>
<evidence type="ECO:0000256" key="5">
    <source>
        <dbReference type="SAM" id="MobiDB-lite"/>
    </source>
</evidence>
<evidence type="ECO:0000256" key="1">
    <source>
        <dbReference type="ARBA" id="ARBA00022723"/>
    </source>
</evidence>
<dbReference type="PROSITE" id="PS00028">
    <property type="entry name" value="ZINC_FINGER_C2H2_1"/>
    <property type="match status" value="1"/>
</dbReference>
<gene>
    <name evidence="7" type="primary">dar1_0</name>
    <name evidence="7" type="ORF">NPIL_91411</name>
</gene>
<evidence type="ECO:0000313" key="7">
    <source>
        <dbReference type="EMBL" id="GFT36891.1"/>
    </source>
</evidence>
<protein>
    <submittedName>
        <fullName evidence="7">Dendritic arbor reduction protein 1</fullName>
    </submittedName>
</protein>
<feature type="region of interest" description="Disordered" evidence="5">
    <location>
        <begin position="247"/>
        <end position="271"/>
    </location>
</feature>
<dbReference type="FunFam" id="3.30.160.60:FF:000021">
    <property type="entry name" value="Basic krueppel-like factor 3"/>
    <property type="match status" value="1"/>
</dbReference>
<dbReference type="PROSITE" id="PS50157">
    <property type="entry name" value="ZINC_FINGER_C2H2_2"/>
    <property type="match status" value="1"/>
</dbReference>
<dbReference type="Gene3D" id="3.30.160.60">
    <property type="entry name" value="Classic Zinc Finger"/>
    <property type="match status" value="1"/>
</dbReference>
<dbReference type="OrthoDB" id="6423814at2759"/>
<dbReference type="InterPro" id="IPR036236">
    <property type="entry name" value="Znf_C2H2_sf"/>
</dbReference>
<comment type="caution">
    <text evidence="7">The sequence shown here is derived from an EMBL/GenBank/DDBJ whole genome shotgun (WGS) entry which is preliminary data.</text>
</comment>
<evidence type="ECO:0000256" key="2">
    <source>
        <dbReference type="ARBA" id="ARBA00022771"/>
    </source>
</evidence>
<dbReference type="InterPro" id="IPR049012">
    <property type="entry name" value="Mutator_transp_dom"/>
</dbReference>
<dbReference type="PANTHER" id="PTHR23235">
    <property type="entry name" value="KRUEPPEL-LIKE TRANSCRIPTION FACTOR"/>
    <property type="match status" value="1"/>
</dbReference>
<dbReference type="GO" id="GO:0008270">
    <property type="term" value="F:zinc ion binding"/>
    <property type="evidence" value="ECO:0007669"/>
    <property type="project" value="UniProtKB-KW"/>
</dbReference>
<evidence type="ECO:0000256" key="4">
    <source>
        <dbReference type="PROSITE-ProRule" id="PRU00042"/>
    </source>
</evidence>
<name>A0A8X6NVQ8_NEPPI</name>
<dbReference type="InterPro" id="IPR013087">
    <property type="entry name" value="Znf_C2H2_type"/>
</dbReference>
<dbReference type="AlphaFoldDB" id="A0A8X6NVQ8"/>
<keyword evidence="2 4" id="KW-0863">Zinc-finger</keyword>